<feature type="domain" description="Acetyl xylan esterase" evidence="2">
    <location>
        <begin position="131"/>
        <end position="425"/>
    </location>
</feature>
<dbReference type="InterPro" id="IPR029058">
    <property type="entry name" value="AB_hydrolase_fold"/>
</dbReference>
<dbReference type="PANTHER" id="PTHR40111">
    <property type="entry name" value="CEPHALOSPORIN-C DEACETYLASE"/>
    <property type="match status" value="1"/>
</dbReference>
<dbReference type="AlphaFoldDB" id="A0A3E4MTY1"/>
<feature type="active site" description="Charge relay system" evidence="1">
    <location>
        <position position="380"/>
    </location>
</feature>
<dbReference type="Pfam" id="PF05448">
    <property type="entry name" value="AXE1"/>
    <property type="match status" value="1"/>
</dbReference>
<dbReference type="InterPro" id="IPR039069">
    <property type="entry name" value="CE7"/>
</dbReference>
<organism evidence="3 6">
    <name type="scientific">Phocaeicola plebeius</name>
    <dbReference type="NCBI Taxonomy" id="310297"/>
    <lineage>
        <taxon>Bacteria</taxon>
        <taxon>Pseudomonadati</taxon>
        <taxon>Bacteroidota</taxon>
        <taxon>Bacteroidia</taxon>
        <taxon>Bacteroidales</taxon>
        <taxon>Bacteroidaceae</taxon>
        <taxon>Phocaeicola</taxon>
    </lineage>
</organism>
<dbReference type="PANTHER" id="PTHR40111:SF1">
    <property type="entry name" value="CEPHALOSPORIN-C DEACETYLASE"/>
    <property type="match status" value="1"/>
</dbReference>
<feature type="active site" description="Charge relay system" evidence="1">
    <location>
        <position position="409"/>
    </location>
</feature>
<evidence type="ECO:0000313" key="3">
    <source>
        <dbReference type="EMBL" id="RGK53223.1"/>
    </source>
</evidence>
<keyword evidence="6" id="KW-1185">Reference proteome</keyword>
<sequence length="432" mass="48845">MISKLRDVWLFVLLSLFMTAFGQPAERMVNIKVVPNHDSWVYKIGEKAKVKIMVFVNGSLLDKTEISYSISPDMMPPIAEGKKILKSGETELELGTMKTSGFLRCKVQAEVEGRKYEGMATVGFEPEKITPTVNYPEDFWEFWEKAKMEASKEPMNPKMTLMPERCTSKVNVYHVSFGNYSYASRIYGILCIPKAQGRYPAVLKLPGAGVRAYLGEVERAEKGVIILEIGIHGIPVNMEGPVYTNLYMGALRNYHSFNLDDRDRYYYKRVYMGCVRAIDFLYSLPEFDGENLGTFGGSQGGALSIITAALDNRVKGLVSYYPALCDMVGYLHGRAGGWPHFLKDEKNRTSARIYTASYYDVVNFARQIKVPGFYTFGYNDTTCPPTSVYSAYNIIKAPKTLVLAQNTGHYAYPEQTSKAWKWMMDLLKVNNK</sequence>
<dbReference type="GO" id="GO:0052689">
    <property type="term" value="F:carboxylic ester hydrolase activity"/>
    <property type="evidence" value="ECO:0007669"/>
    <property type="project" value="TreeGrafter"/>
</dbReference>
<dbReference type="EMBL" id="QSQT01000025">
    <property type="protein sequence ID" value="RGK53223.1"/>
    <property type="molecule type" value="Genomic_DNA"/>
</dbReference>
<reference evidence="5 6" key="1">
    <citation type="submission" date="2018-08" db="EMBL/GenBank/DDBJ databases">
        <title>A genome reference for cultivated species of the human gut microbiota.</title>
        <authorList>
            <person name="Zou Y."/>
            <person name="Xue W."/>
            <person name="Luo G."/>
        </authorList>
    </citation>
    <scope>NUCLEOTIDE SEQUENCE [LARGE SCALE GENOMIC DNA]</scope>
    <source>
        <strain evidence="4 5">OM08-14</strain>
        <strain evidence="3 6">TF10-3AC</strain>
    </source>
</reference>
<dbReference type="Gene3D" id="3.40.50.1820">
    <property type="entry name" value="alpha/beta hydrolase"/>
    <property type="match status" value="1"/>
</dbReference>
<dbReference type="EMBL" id="QSTF01000003">
    <property type="protein sequence ID" value="RGM42513.1"/>
    <property type="molecule type" value="Genomic_DNA"/>
</dbReference>
<dbReference type="GO" id="GO:0005976">
    <property type="term" value="P:polysaccharide metabolic process"/>
    <property type="evidence" value="ECO:0007669"/>
    <property type="project" value="TreeGrafter"/>
</dbReference>
<evidence type="ECO:0000259" key="2">
    <source>
        <dbReference type="Pfam" id="PF05448"/>
    </source>
</evidence>
<accession>A0A3E4MTY1</accession>
<dbReference type="InterPro" id="IPR008391">
    <property type="entry name" value="AXE1_dom"/>
</dbReference>
<feature type="active site" description="Charge relay system" evidence="1">
    <location>
        <position position="298"/>
    </location>
</feature>
<evidence type="ECO:0000313" key="6">
    <source>
        <dbReference type="Proteomes" id="UP000260862"/>
    </source>
</evidence>
<dbReference type="SUPFAM" id="SSF53474">
    <property type="entry name" value="alpha/beta-Hydrolases"/>
    <property type="match status" value="1"/>
</dbReference>
<gene>
    <name evidence="4" type="ORF">DXC17_01760</name>
    <name evidence="3" type="ORF">DXD04_12520</name>
</gene>
<dbReference type="RefSeq" id="WP_117673613.1">
    <property type="nucleotide sequence ID" value="NZ_CABOGR010000025.1"/>
</dbReference>
<evidence type="ECO:0000256" key="1">
    <source>
        <dbReference type="PIRSR" id="PIRSR639069-1"/>
    </source>
</evidence>
<dbReference type="Proteomes" id="UP000260780">
    <property type="component" value="Unassembled WGS sequence"/>
</dbReference>
<proteinExistence type="predicted"/>
<protein>
    <submittedName>
        <fullName evidence="3">Acetylxylan esterase</fullName>
    </submittedName>
</protein>
<dbReference type="Proteomes" id="UP000260862">
    <property type="component" value="Unassembled WGS sequence"/>
</dbReference>
<evidence type="ECO:0000313" key="5">
    <source>
        <dbReference type="Proteomes" id="UP000260780"/>
    </source>
</evidence>
<name>A0A3E4MTY1_9BACT</name>
<evidence type="ECO:0000313" key="4">
    <source>
        <dbReference type="EMBL" id="RGM42513.1"/>
    </source>
</evidence>
<comment type="caution">
    <text evidence="3">The sequence shown here is derived from an EMBL/GenBank/DDBJ whole genome shotgun (WGS) entry which is preliminary data.</text>
</comment>